<dbReference type="InterPro" id="IPR036291">
    <property type="entry name" value="NAD(P)-bd_dom_sf"/>
</dbReference>
<accession>W0LF97</accession>
<dbReference type="GO" id="GO:0016491">
    <property type="term" value="F:oxidoreductase activity"/>
    <property type="evidence" value="ECO:0007669"/>
    <property type="project" value="UniProtKB-KW"/>
</dbReference>
<dbReference type="PROSITE" id="PS51257">
    <property type="entry name" value="PROKAR_LIPOPROTEIN"/>
    <property type="match status" value="1"/>
</dbReference>
<evidence type="ECO:0000313" key="3">
    <source>
        <dbReference type="EMBL" id="AHG21069.1"/>
    </source>
</evidence>
<dbReference type="PATRIC" id="fig|1441930.4.peg.3313"/>
<dbReference type="FunFam" id="3.40.50.720:FF:000084">
    <property type="entry name" value="Short-chain dehydrogenase reductase"/>
    <property type="match status" value="1"/>
</dbReference>
<dbReference type="InterPro" id="IPR051122">
    <property type="entry name" value="SDR_DHRS6-like"/>
</dbReference>
<reference evidence="3 4" key="1">
    <citation type="submission" date="2014-01" db="EMBL/GenBank/DDBJ databases">
        <title>Isolation of Serratia multitudinisentens RB-25 from Ex-Landfill site.</title>
        <authorList>
            <person name="Robson E.H.J."/>
        </authorList>
    </citation>
    <scope>NUCLEOTIDE SEQUENCE [LARGE SCALE GENOMIC DNA]</scope>
    <source>
        <strain evidence="3 4">RB-25</strain>
    </source>
</reference>
<dbReference type="PANTHER" id="PTHR43477:SF1">
    <property type="entry name" value="DIHYDROANTICAPSIN 7-DEHYDROGENASE"/>
    <property type="match status" value="1"/>
</dbReference>
<dbReference type="SUPFAM" id="SSF51735">
    <property type="entry name" value="NAD(P)-binding Rossmann-fold domains"/>
    <property type="match status" value="1"/>
</dbReference>
<dbReference type="OrthoDB" id="9806974at2"/>
<dbReference type="PRINTS" id="PR00081">
    <property type="entry name" value="GDHRDH"/>
</dbReference>
<dbReference type="Pfam" id="PF13561">
    <property type="entry name" value="adh_short_C2"/>
    <property type="match status" value="1"/>
</dbReference>
<dbReference type="Proteomes" id="UP000019030">
    <property type="component" value="Chromosome"/>
</dbReference>
<protein>
    <submittedName>
        <fullName evidence="3">3-oxoacyl-ACP reductase</fullName>
    </submittedName>
</protein>
<dbReference type="InterPro" id="IPR020904">
    <property type="entry name" value="Sc_DH/Rdtase_CS"/>
</dbReference>
<keyword evidence="2" id="KW-0560">Oxidoreductase</keyword>
<dbReference type="CDD" id="cd05233">
    <property type="entry name" value="SDR_c"/>
    <property type="match status" value="1"/>
</dbReference>
<dbReference type="EMBL" id="CP007044">
    <property type="protein sequence ID" value="AHG21069.1"/>
    <property type="molecule type" value="Genomic_DNA"/>
</dbReference>
<proteinExistence type="inferred from homology"/>
<reference evidence="3 4" key="2">
    <citation type="submission" date="2015-03" db="EMBL/GenBank/DDBJ databases">
        <authorList>
            <person name="Chan K.-G."/>
        </authorList>
    </citation>
    <scope>NUCLEOTIDE SEQUENCE [LARGE SCALE GENOMIC DNA]</scope>
    <source>
        <strain evidence="3 4">RB-25</strain>
    </source>
</reference>
<evidence type="ECO:0000313" key="4">
    <source>
        <dbReference type="Proteomes" id="UP000019030"/>
    </source>
</evidence>
<keyword evidence="4" id="KW-1185">Reference proteome</keyword>
<dbReference type="PROSITE" id="PS00061">
    <property type="entry name" value="ADH_SHORT"/>
    <property type="match status" value="1"/>
</dbReference>
<dbReference type="PRINTS" id="PR00080">
    <property type="entry name" value="SDRFAMILY"/>
</dbReference>
<dbReference type="eggNOG" id="COG1028">
    <property type="taxonomic scope" value="Bacteria"/>
</dbReference>
<dbReference type="Gene3D" id="3.40.50.720">
    <property type="entry name" value="NAD(P)-binding Rossmann-like Domain"/>
    <property type="match status" value="1"/>
</dbReference>
<dbReference type="KEGG" id="sfo:Z042_16780"/>
<dbReference type="RefSeq" id="WP_024912095.1">
    <property type="nucleotide sequence ID" value="NZ_CP007044.2"/>
</dbReference>
<comment type="similarity">
    <text evidence="1">Belongs to the short-chain dehydrogenases/reductases (SDR) family.</text>
</comment>
<sequence>MSKVVVITGGGTGTGIGAACARLLAKEGDRVFIVGRRPAPLHALAEEIGAFAIVGDAASGASWQNAILPAILQHAGRIDCLIGSAGGMGLGRITEVSDAQWQQALDSNLNSAFASARACLPELVKSGGNLLLVASIASLAAGPDVCGYVTAKHALIGLMRSIARDYGPQGVRANAVCPGWVTTPMADEEMQPLMAAHNLTLEQAYQWVCRDVPLRRPASAEEIAQVCCFLCSPLASIITGATLVADGGSTIVDVPTLAFTSL</sequence>
<organism evidence="3 4">
    <name type="scientific">Chania multitudinisentens RB-25</name>
    <dbReference type="NCBI Taxonomy" id="1441930"/>
    <lineage>
        <taxon>Bacteria</taxon>
        <taxon>Pseudomonadati</taxon>
        <taxon>Pseudomonadota</taxon>
        <taxon>Gammaproteobacteria</taxon>
        <taxon>Enterobacterales</taxon>
        <taxon>Yersiniaceae</taxon>
        <taxon>Chania</taxon>
    </lineage>
</organism>
<dbReference type="InterPro" id="IPR002347">
    <property type="entry name" value="SDR_fam"/>
</dbReference>
<dbReference type="HOGENOM" id="CLU_010194_1_0_6"/>
<dbReference type="PANTHER" id="PTHR43477">
    <property type="entry name" value="DIHYDROANTICAPSIN 7-DEHYDROGENASE"/>
    <property type="match status" value="1"/>
</dbReference>
<dbReference type="STRING" id="1441930.Z042_16780"/>
<evidence type="ECO:0000256" key="1">
    <source>
        <dbReference type="ARBA" id="ARBA00006484"/>
    </source>
</evidence>
<evidence type="ECO:0000256" key="2">
    <source>
        <dbReference type="ARBA" id="ARBA00023002"/>
    </source>
</evidence>
<dbReference type="AlphaFoldDB" id="W0LF97"/>
<name>W0LF97_9GAMM</name>
<gene>
    <name evidence="3" type="ORF">Z042_16780</name>
</gene>